<dbReference type="InterPro" id="IPR023696">
    <property type="entry name" value="Ureohydrolase_dom_sf"/>
</dbReference>
<keyword evidence="14" id="KW-1185">Reference proteome</keyword>
<dbReference type="Proteomes" id="UP000267251">
    <property type="component" value="Unassembled WGS sequence"/>
</dbReference>
<keyword evidence="5" id="KW-0156">Chromatin regulator</keyword>
<feature type="active site" description="Proton acceptor" evidence="9">
    <location>
        <position position="181"/>
    </location>
</feature>
<evidence type="ECO:0000313" key="14">
    <source>
        <dbReference type="Proteomes" id="UP000267251"/>
    </source>
</evidence>
<dbReference type="PIRSF" id="PIRSF037913">
    <property type="entry name" value="His_deacetylse_1"/>
    <property type="match status" value="1"/>
</dbReference>
<dbReference type="InterPro" id="IPR037138">
    <property type="entry name" value="His_deacetylse_dom_sf"/>
</dbReference>
<protein>
    <recommendedName>
        <fullName evidence="3">histone deacetylase</fullName>
        <ecNumber evidence="3">3.5.1.98</ecNumber>
    </recommendedName>
</protein>
<dbReference type="InterPro" id="IPR003084">
    <property type="entry name" value="HDAC_I/II"/>
</dbReference>
<dbReference type="AlphaFoldDB" id="A0A4P9XZY4"/>
<dbReference type="PANTHER" id="PTHR10625">
    <property type="entry name" value="HISTONE DEACETYLASE HDAC1-RELATED"/>
    <property type="match status" value="1"/>
</dbReference>
<dbReference type="SUPFAM" id="SSF52768">
    <property type="entry name" value="Arginase/deacetylase"/>
    <property type="match status" value="1"/>
</dbReference>
<dbReference type="PRINTS" id="PR01271">
    <property type="entry name" value="HISDACETLASE"/>
</dbReference>
<evidence type="ECO:0000256" key="2">
    <source>
        <dbReference type="ARBA" id="ARBA00006457"/>
    </source>
</evidence>
<evidence type="ECO:0000256" key="1">
    <source>
        <dbReference type="ARBA" id="ARBA00004123"/>
    </source>
</evidence>
<comment type="subcellular location">
    <subcellularLocation>
        <location evidence="1">Nucleus</location>
    </subcellularLocation>
</comment>
<dbReference type="GO" id="GO:0070210">
    <property type="term" value="C:Rpd3L-Expanded complex"/>
    <property type="evidence" value="ECO:0007669"/>
    <property type="project" value="TreeGrafter"/>
</dbReference>
<dbReference type="EC" id="3.5.1.98" evidence="3"/>
<gene>
    <name evidence="13" type="ORF">BJ684DRAFT_12199</name>
</gene>
<evidence type="ECO:0000256" key="6">
    <source>
        <dbReference type="ARBA" id="ARBA00023015"/>
    </source>
</evidence>
<dbReference type="InterPro" id="IPR023801">
    <property type="entry name" value="His_deacetylse_dom"/>
</dbReference>
<feature type="binding site" evidence="10">
    <location>
        <position position="218"/>
    </location>
    <ligand>
        <name>a divalent metal cation</name>
        <dbReference type="ChEBI" id="CHEBI:60240"/>
    </ligand>
</feature>
<evidence type="ECO:0000256" key="10">
    <source>
        <dbReference type="PIRSR" id="PIRSR037913-3"/>
    </source>
</evidence>
<keyword evidence="4" id="KW-0378">Hydrolase</keyword>
<evidence type="ECO:0000256" key="5">
    <source>
        <dbReference type="ARBA" id="ARBA00022853"/>
    </source>
</evidence>
<keyword evidence="10" id="KW-0479">Metal-binding</keyword>
<evidence type="ECO:0000256" key="8">
    <source>
        <dbReference type="ARBA" id="ARBA00023242"/>
    </source>
</evidence>
<dbReference type="GO" id="GO:0141221">
    <property type="term" value="F:histone deacetylase activity, hydrolytic mechanism"/>
    <property type="evidence" value="ECO:0007669"/>
    <property type="project" value="UniProtKB-EC"/>
</dbReference>
<evidence type="ECO:0000256" key="11">
    <source>
        <dbReference type="SAM" id="MobiDB-lite"/>
    </source>
</evidence>
<feature type="compositionally biased region" description="Basic and acidic residues" evidence="11">
    <location>
        <begin position="1"/>
        <end position="15"/>
    </location>
</feature>
<keyword evidence="8" id="KW-0539">Nucleus</keyword>
<evidence type="ECO:0000256" key="7">
    <source>
        <dbReference type="ARBA" id="ARBA00023163"/>
    </source>
</evidence>
<accession>A0A4P9XZY4</accession>
<evidence type="ECO:0000259" key="12">
    <source>
        <dbReference type="Pfam" id="PF00850"/>
    </source>
</evidence>
<dbReference type="GO" id="GO:0046872">
    <property type="term" value="F:metal ion binding"/>
    <property type="evidence" value="ECO:0007669"/>
    <property type="project" value="UniProtKB-KW"/>
</dbReference>
<sequence length="301" mass="34094">MPRKAQHTDEGEWSRGETTYSSRHSQDFGGTEEEDTHPSYRLAPRHSKTRVQYFQHPDVANFHYGERHPMKPHRLALTAHLVLGYGLHHHMDMFAPREATREELETFHAPDYLDFLSRVSPTTASTFSSSYSRYNIGDDCPIFDGMYDFCRLYAGSSIEAARRLNASSTDVAINWSGGLHHAKKAEASGFCYVNDIVLAALELLRYHPRVLYVDIDIHHGDGVQEAFFTTDRVMTVSFHKYNGDFFPGTGPMSEVGLGDGEHYALNIPLDDGVDDAQYVYLFKSVMEGVMQSYRPSAIILQ</sequence>
<evidence type="ECO:0000256" key="3">
    <source>
        <dbReference type="ARBA" id="ARBA00012111"/>
    </source>
</evidence>
<dbReference type="EMBL" id="KZ988562">
    <property type="protein sequence ID" value="RKP11944.1"/>
    <property type="molecule type" value="Genomic_DNA"/>
</dbReference>
<dbReference type="GO" id="GO:0040029">
    <property type="term" value="P:epigenetic regulation of gene expression"/>
    <property type="evidence" value="ECO:0007669"/>
    <property type="project" value="TreeGrafter"/>
</dbReference>
<proteinExistence type="inferred from homology"/>
<dbReference type="CDD" id="cd09991">
    <property type="entry name" value="HDAC_classI"/>
    <property type="match status" value="1"/>
</dbReference>
<reference evidence="14" key="1">
    <citation type="journal article" date="2018" name="Nat. Microbiol.">
        <title>Leveraging single-cell genomics to expand the fungal tree of life.</title>
        <authorList>
            <person name="Ahrendt S.R."/>
            <person name="Quandt C.A."/>
            <person name="Ciobanu D."/>
            <person name="Clum A."/>
            <person name="Salamov A."/>
            <person name="Andreopoulos B."/>
            <person name="Cheng J.F."/>
            <person name="Woyke T."/>
            <person name="Pelin A."/>
            <person name="Henrissat B."/>
            <person name="Reynolds N.K."/>
            <person name="Benny G.L."/>
            <person name="Smith M.E."/>
            <person name="James T.Y."/>
            <person name="Grigoriev I.V."/>
        </authorList>
    </citation>
    <scope>NUCLEOTIDE SEQUENCE [LARGE SCALE GENOMIC DNA]</scope>
</reference>
<keyword evidence="6" id="KW-0805">Transcription regulation</keyword>
<evidence type="ECO:0000256" key="4">
    <source>
        <dbReference type="ARBA" id="ARBA00022801"/>
    </source>
</evidence>
<feature type="binding site" evidence="10">
    <location>
        <position position="216"/>
    </location>
    <ligand>
        <name>a divalent metal cation</name>
        <dbReference type="ChEBI" id="CHEBI:60240"/>
    </ligand>
</feature>
<dbReference type="PRINTS" id="PR01270">
    <property type="entry name" value="HDASUPER"/>
</dbReference>
<name>A0A4P9XZY4_9FUNG</name>
<feature type="domain" description="Histone deacetylase" evidence="12">
    <location>
        <begin position="68"/>
        <end position="301"/>
    </location>
</feature>
<dbReference type="PANTHER" id="PTHR10625:SF36">
    <property type="entry name" value="HISTONE DEACETYLASE 3"/>
    <property type="match status" value="1"/>
</dbReference>
<dbReference type="OrthoDB" id="1918432at2759"/>
<dbReference type="InterPro" id="IPR000286">
    <property type="entry name" value="HDACs"/>
</dbReference>
<evidence type="ECO:0000256" key="9">
    <source>
        <dbReference type="PIRSR" id="PIRSR037913-1"/>
    </source>
</evidence>
<feature type="non-terminal residue" evidence="13">
    <location>
        <position position="301"/>
    </location>
</feature>
<organism evidence="13 14">
    <name type="scientific">Piptocephalis cylindrospora</name>
    <dbReference type="NCBI Taxonomy" id="1907219"/>
    <lineage>
        <taxon>Eukaryota</taxon>
        <taxon>Fungi</taxon>
        <taxon>Fungi incertae sedis</taxon>
        <taxon>Zoopagomycota</taxon>
        <taxon>Zoopagomycotina</taxon>
        <taxon>Zoopagomycetes</taxon>
        <taxon>Zoopagales</taxon>
        <taxon>Piptocephalidaceae</taxon>
        <taxon>Piptocephalis</taxon>
    </lineage>
</organism>
<evidence type="ECO:0000313" key="13">
    <source>
        <dbReference type="EMBL" id="RKP11944.1"/>
    </source>
</evidence>
<comment type="similarity">
    <text evidence="2">Belongs to the histone deacetylase family. HD type 1 subfamily.</text>
</comment>
<keyword evidence="7" id="KW-0804">Transcription</keyword>
<dbReference type="Pfam" id="PF00850">
    <property type="entry name" value="Hist_deacetyl"/>
    <property type="match status" value="1"/>
</dbReference>
<feature type="region of interest" description="Disordered" evidence="11">
    <location>
        <begin position="1"/>
        <end position="47"/>
    </location>
</feature>
<dbReference type="Gene3D" id="3.40.800.20">
    <property type="entry name" value="Histone deacetylase domain"/>
    <property type="match status" value="1"/>
</dbReference>